<keyword evidence="4 7" id="KW-0028">Amino-acid biosynthesis</keyword>
<dbReference type="NCBIfam" id="NF000768">
    <property type="entry name" value="PRK00051.1"/>
    <property type="match status" value="1"/>
</dbReference>
<keyword evidence="7" id="KW-0460">Magnesium</keyword>
<keyword evidence="5 7" id="KW-0378">Hydrolase</keyword>
<dbReference type="PANTHER" id="PTHR42945">
    <property type="entry name" value="HISTIDINE BIOSYNTHESIS BIFUNCTIONAL PROTEIN"/>
    <property type="match status" value="1"/>
</dbReference>
<dbReference type="InterPro" id="IPR038019">
    <property type="entry name" value="PRib_AMP_CycHydrolase_sf"/>
</dbReference>
<dbReference type="SUPFAM" id="SSF141734">
    <property type="entry name" value="HisI-like"/>
    <property type="match status" value="1"/>
</dbReference>
<feature type="binding site" evidence="7">
    <location>
        <position position="80"/>
    </location>
    <ligand>
        <name>Mg(2+)</name>
        <dbReference type="ChEBI" id="CHEBI:18420"/>
    </ligand>
</feature>
<dbReference type="EC" id="3.5.4.19" evidence="7"/>
<feature type="binding site" evidence="7">
    <location>
        <position position="100"/>
    </location>
    <ligand>
        <name>Zn(2+)</name>
        <dbReference type="ChEBI" id="CHEBI:29105"/>
        <note>ligand shared between dimeric partners</note>
    </ligand>
</feature>
<gene>
    <name evidence="7 9" type="primary">hisI</name>
    <name evidence="9" type="ORF">ENM11_05140</name>
</gene>
<proteinExistence type="inferred from homology"/>
<dbReference type="FunFam" id="3.10.20.810:FF:000001">
    <property type="entry name" value="Histidine biosynthesis bifunctional protein HisIE"/>
    <property type="match status" value="1"/>
</dbReference>
<dbReference type="GO" id="GO:0000287">
    <property type="term" value="F:magnesium ion binding"/>
    <property type="evidence" value="ECO:0007669"/>
    <property type="project" value="UniProtKB-UniRule"/>
</dbReference>
<keyword evidence="7" id="KW-0479">Metal-binding</keyword>
<dbReference type="Gene3D" id="3.10.20.810">
    <property type="entry name" value="Phosphoribosyl-AMP cyclohydrolase"/>
    <property type="match status" value="1"/>
</dbReference>
<dbReference type="GO" id="GO:0000105">
    <property type="term" value="P:L-histidine biosynthetic process"/>
    <property type="evidence" value="ECO:0007669"/>
    <property type="project" value="UniProtKB-UniRule"/>
</dbReference>
<dbReference type="GO" id="GO:0008270">
    <property type="term" value="F:zinc ion binding"/>
    <property type="evidence" value="ECO:0007669"/>
    <property type="project" value="UniProtKB-UniRule"/>
</dbReference>
<dbReference type="GO" id="GO:0004635">
    <property type="term" value="F:phosphoribosyl-AMP cyclohydrolase activity"/>
    <property type="evidence" value="ECO:0007669"/>
    <property type="project" value="UniProtKB-UniRule"/>
</dbReference>
<accession>A0A7C5L7W7</accession>
<keyword evidence="6 7" id="KW-0368">Histidine biosynthesis</keyword>
<evidence type="ECO:0000256" key="6">
    <source>
        <dbReference type="ARBA" id="ARBA00023102"/>
    </source>
</evidence>
<name>A0A7C5L7W7_CALS0</name>
<comment type="catalytic activity">
    <reaction evidence="1 7">
        <text>1-(5-phospho-beta-D-ribosyl)-5'-AMP + H2O = 1-(5-phospho-beta-D-ribosyl)-5-[(5-phospho-beta-D-ribosylamino)methylideneamino]imidazole-4-carboxamide</text>
        <dbReference type="Rhea" id="RHEA:20049"/>
        <dbReference type="ChEBI" id="CHEBI:15377"/>
        <dbReference type="ChEBI" id="CHEBI:58435"/>
        <dbReference type="ChEBI" id="CHEBI:59457"/>
        <dbReference type="EC" id="3.5.4.19"/>
    </reaction>
</comment>
<keyword evidence="3 7" id="KW-0963">Cytoplasm</keyword>
<dbReference type="InterPro" id="IPR026660">
    <property type="entry name" value="PRA-CH"/>
</dbReference>
<dbReference type="InterPro" id="IPR002496">
    <property type="entry name" value="PRib_AMP_CycHydrolase_dom"/>
</dbReference>
<comment type="subcellular location">
    <subcellularLocation>
        <location evidence="7">Cytoplasm</location>
    </subcellularLocation>
</comment>
<dbReference type="GO" id="GO:0004636">
    <property type="term" value="F:phosphoribosyl-ATP diphosphatase activity"/>
    <property type="evidence" value="ECO:0007669"/>
    <property type="project" value="UniProtKB-ARBA"/>
</dbReference>
<feature type="binding site" evidence="7">
    <location>
        <position position="76"/>
    </location>
    <ligand>
        <name>Mg(2+)</name>
        <dbReference type="ChEBI" id="CHEBI:18420"/>
    </ligand>
</feature>
<comment type="subunit">
    <text evidence="7">Homodimer.</text>
</comment>
<evidence type="ECO:0000256" key="1">
    <source>
        <dbReference type="ARBA" id="ARBA00000024"/>
    </source>
</evidence>
<comment type="similarity">
    <text evidence="7">Belongs to the PRA-CH family.</text>
</comment>
<dbReference type="AlphaFoldDB" id="A0A7C5L7W7"/>
<dbReference type="GO" id="GO:0005737">
    <property type="term" value="C:cytoplasm"/>
    <property type="evidence" value="ECO:0007669"/>
    <property type="project" value="UniProtKB-SubCell"/>
</dbReference>
<dbReference type="EMBL" id="DRWN01000038">
    <property type="protein sequence ID" value="HHK68522.1"/>
    <property type="molecule type" value="Genomic_DNA"/>
</dbReference>
<comment type="caution">
    <text evidence="9">The sequence shown here is derived from an EMBL/GenBank/DDBJ whole genome shotgun (WGS) entry which is preliminary data.</text>
</comment>
<dbReference type="UniPathway" id="UPA00031">
    <property type="reaction ID" value="UER00008"/>
</dbReference>
<feature type="binding site" evidence="7">
    <location>
        <position position="78"/>
    </location>
    <ligand>
        <name>Mg(2+)</name>
        <dbReference type="ChEBI" id="CHEBI:18420"/>
    </ligand>
</feature>
<organism evidence="9">
    <name type="scientific">Caldiarchaeum subterraneum</name>
    <dbReference type="NCBI Taxonomy" id="311458"/>
    <lineage>
        <taxon>Archaea</taxon>
        <taxon>Nitrososphaerota</taxon>
        <taxon>Candidatus Caldarchaeales</taxon>
        <taxon>Candidatus Caldarchaeaceae</taxon>
        <taxon>Candidatus Caldarchaeum</taxon>
    </lineage>
</organism>
<evidence type="ECO:0000259" key="8">
    <source>
        <dbReference type="Pfam" id="PF01502"/>
    </source>
</evidence>
<protein>
    <recommendedName>
        <fullName evidence="7">Phosphoribosyl-AMP cyclohydrolase</fullName>
        <shortName evidence="7">PRA-CH</shortName>
        <ecNumber evidence="7">3.5.4.19</ecNumber>
    </recommendedName>
</protein>
<keyword evidence="7" id="KW-0862">Zinc</keyword>
<evidence type="ECO:0000256" key="3">
    <source>
        <dbReference type="ARBA" id="ARBA00022490"/>
    </source>
</evidence>
<comment type="function">
    <text evidence="7">Catalyzes the hydrolysis of the adenine ring of phosphoribosyl-AMP.</text>
</comment>
<evidence type="ECO:0000256" key="7">
    <source>
        <dbReference type="HAMAP-Rule" id="MF_01021"/>
    </source>
</evidence>
<feature type="binding site" evidence="7">
    <location>
        <position position="93"/>
    </location>
    <ligand>
        <name>Zn(2+)</name>
        <dbReference type="ChEBI" id="CHEBI:29105"/>
        <note>ligand shared between dimeric partners</note>
    </ligand>
</feature>
<dbReference type="PANTHER" id="PTHR42945:SF1">
    <property type="entry name" value="HISTIDINE BIOSYNTHESIS BIFUNCTIONAL PROTEIN HIS7"/>
    <property type="match status" value="1"/>
</dbReference>
<dbReference type="Pfam" id="PF01502">
    <property type="entry name" value="PRA-CH"/>
    <property type="match status" value="1"/>
</dbReference>
<dbReference type="HAMAP" id="MF_01021">
    <property type="entry name" value="HisI"/>
    <property type="match status" value="1"/>
</dbReference>
<sequence>MKLDELRFDETTGLIPVAVQDAETGEVLMLAYANQTALRMTMETGLAHFWSRSRAKLWKKGETSGNEMHVVEVRVDCDGDAVLYRVRARGPACHTGERTCFHNFLKL</sequence>
<comment type="cofactor">
    <cofactor evidence="7">
        <name>Mg(2+)</name>
        <dbReference type="ChEBI" id="CHEBI:18420"/>
    </cofactor>
    <text evidence="7">Binds 1 Mg(2+) ion per subunit.</text>
</comment>
<reference evidence="9" key="1">
    <citation type="journal article" date="2020" name="mSystems">
        <title>Genome- and Community-Level Interaction Insights into Carbon Utilization and Element Cycling Functions of Hydrothermarchaeota in Hydrothermal Sediment.</title>
        <authorList>
            <person name="Zhou Z."/>
            <person name="Liu Y."/>
            <person name="Xu W."/>
            <person name="Pan J."/>
            <person name="Luo Z.H."/>
            <person name="Li M."/>
        </authorList>
    </citation>
    <scope>NUCLEOTIDE SEQUENCE [LARGE SCALE GENOMIC DNA]</scope>
    <source>
        <strain evidence="9">SpSt-1056</strain>
    </source>
</reference>
<comment type="pathway">
    <text evidence="2 7">Amino-acid biosynthesis; L-histidine biosynthesis; L-histidine from 5-phospho-alpha-D-ribose 1-diphosphate: step 3/9.</text>
</comment>
<evidence type="ECO:0000256" key="5">
    <source>
        <dbReference type="ARBA" id="ARBA00022801"/>
    </source>
</evidence>
<feature type="binding site" evidence="7">
    <location>
        <position position="77"/>
    </location>
    <ligand>
        <name>Zn(2+)</name>
        <dbReference type="ChEBI" id="CHEBI:29105"/>
        <note>ligand shared between dimeric partners</note>
    </ligand>
</feature>
<comment type="cofactor">
    <cofactor evidence="7">
        <name>Zn(2+)</name>
        <dbReference type="ChEBI" id="CHEBI:29105"/>
    </cofactor>
    <text evidence="7">Binds 1 zinc ion per subunit.</text>
</comment>
<evidence type="ECO:0000313" key="9">
    <source>
        <dbReference type="EMBL" id="HHK68522.1"/>
    </source>
</evidence>
<feature type="domain" description="Phosphoribosyl-AMP cyclohydrolase" evidence="8">
    <location>
        <begin position="29"/>
        <end position="102"/>
    </location>
</feature>
<evidence type="ECO:0000256" key="4">
    <source>
        <dbReference type="ARBA" id="ARBA00022605"/>
    </source>
</evidence>
<evidence type="ECO:0000256" key="2">
    <source>
        <dbReference type="ARBA" id="ARBA00005169"/>
    </source>
</evidence>